<sequence>MSPPLLTQKQKSRLINRFKHQQTHKLQTLLDTIQTKSQIQKQRTLRRKLFIPVGFRELKVKEVLTVERTKKVKVWEVIRDVLKQRGQEGDVKQKKDAVNASQATESEEAKRARRIEEIKKWREGRNA</sequence>
<accession>A0A9P8QB68</accession>
<dbReference type="Proteomes" id="UP000774326">
    <property type="component" value="Unassembled WGS sequence"/>
</dbReference>
<proteinExistence type="predicted"/>
<feature type="compositionally biased region" description="Basic and acidic residues" evidence="1">
    <location>
        <begin position="88"/>
        <end position="97"/>
    </location>
</feature>
<evidence type="ECO:0000256" key="1">
    <source>
        <dbReference type="SAM" id="MobiDB-lite"/>
    </source>
</evidence>
<dbReference type="AlphaFoldDB" id="A0A9P8QB68"/>
<keyword evidence="3" id="KW-1185">Reference proteome</keyword>
<dbReference type="EMBL" id="JAEUBG010001443">
    <property type="protein sequence ID" value="KAH3686430.1"/>
    <property type="molecule type" value="Genomic_DNA"/>
</dbReference>
<reference evidence="2" key="1">
    <citation type="journal article" date="2021" name="Open Biol.">
        <title>Shared evolutionary footprints suggest mitochondrial oxidative damage underlies multiple complex I losses in fungi.</title>
        <authorList>
            <person name="Schikora-Tamarit M.A."/>
            <person name="Marcet-Houben M."/>
            <person name="Nosek J."/>
            <person name="Gabaldon T."/>
        </authorList>
    </citation>
    <scope>NUCLEOTIDE SEQUENCE</scope>
    <source>
        <strain evidence="2">CBS2887</strain>
    </source>
</reference>
<protein>
    <submittedName>
        <fullName evidence="2">Uncharacterized protein</fullName>
    </submittedName>
</protein>
<reference evidence="2" key="2">
    <citation type="submission" date="2021-01" db="EMBL/GenBank/DDBJ databases">
        <authorList>
            <person name="Schikora-Tamarit M.A."/>
        </authorList>
    </citation>
    <scope>NUCLEOTIDE SEQUENCE</scope>
    <source>
        <strain evidence="2">CBS2887</strain>
    </source>
</reference>
<gene>
    <name evidence="2" type="ORF">WICPIJ_002609</name>
</gene>
<feature type="region of interest" description="Disordered" evidence="1">
    <location>
        <begin position="88"/>
        <end position="110"/>
    </location>
</feature>
<name>A0A9P8QB68_WICPI</name>
<organism evidence="2 3">
    <name type="scientific">Wickerhamomyces pijperi</name>
    <name type="common">Yeast</name>
    <name type="synonym">Pichia pijperi</name>
    <dbReference type="NCBI Taxonomy" id="599730"/>
    <lineage>
        <taxon>Eukaryota</taxon>
        <taxon>Fungi</taxon>
        <taxon>Dikarya</taxon>
        <taxon>Ascomycota</taxon>
        <taxon>Saccharomycotina</taxon>
        <taxon>Saccharomycetes</taxon>
        <taxon>Phaffomycetales</taxon>
        <taxon>Wickerhamomycetaceae</taxon>
        <taxon>Wickerhamomyces</taxon>
    </lineage>
</organism>
<comment type="caution">
    <text evidence="2">The sequence shown here is derived from an EMBL/GenBank/DDBJ whole genome shotgun (WGS) entry which is preliminary data.</text>
</comment>
<dbReference type="OrthoDB" id="3980425at2759"/>
<evidence type="ECO:0000313" key="3">
    <source>
        <dbReference type="Proteomes" id="UP000774326"/>
    </source>
</evidence>
<evidence type="ECO:0000313" key="2">
    <source>
        <dbReference type="EMBL" id="KAH3686430.1"/>
    </source>
</evidence>